<comment type="cofactor">
    <cofactor evidence="2">
        <name>thiamine diphosphate</name>
        <dbReference type="ChEBI" id="CHEBI:58937"/>
    </cofactor>
</comment>
<dbReference type="InterPro" id="IPR051457">
    <property type="entry name" value="2-oxoacid:Fd_oxidoreductase"/>
</dbReference>
<evidence type="ECO:0000256" key="6">
    <source>
        <dbReference type="ARBA" id="ARBA00023002"/>
    </source>
</evidence>
<proteinExistence type="predicted"/>
<evidence type="ECO:0000313" key="12">
    <source>
        <dbReference type="EMBL" id="PIT93975.1"/>
    </source>
</evidence>
<dbReference type="PANTHER" id="PTHR48084">
    <property type="entry name" value="2-OXOGLUTARATE OXIDOREDUCTASE SUBUNIT KORB-RELATED"/>
    <property type="match status" value="1"/>
</dbReference>
<dbReference type="EMBL" id="PFAS01000020">
    <property type="protein sequence ID" value="PIT93975.1"/>
    <property type="molecule type" value="Genomic_DNA"/>
</dbReference>
<evidence type="ECO:0000313" key="13">
    <source>
        <dbReference type="Proteomes" id="UP000229335"/>
    </source>
</evidence>
<comment type="cofactor">
    <cofactor evidence="1">
        <name>Mg(2+)</name>
        <dbReference type="ChEBI" id="CHEBI:18420"/>
    </cofactor>
</comment>
<dbReference type="NCBIfam" id="TIGR02177">
    <property type="entry name" value="PorB_KorB"/>
    <property type="match status" value="1"/>
</dbReference>
<dbReference type="GO" id="GO:0045333">
    <property type="term" value="P:cellular respiration"/>
    <property type="evidence" value="ECO:0007669"/>
    <property type="project" value="UniProtKB-ARBA"/>
</dbReference>
<organism evidence="12 13">
    <name type="scientific">Candidatus Falkowbacteria bacterium CG10_big_fil_rev_8_21_14_0_10_43_11</name>
    <dbReference type="NCBI Taxonomy" id="1974568"/>
    <lineage>
        <taxon>Bacteria</taxon>
        <taxon>Candidatus Falkowiibacteriota</taxon>
    </lineage>
</organism>
<evidence type="ECO:0000259" key="11">
    <source>
        <dbReference type="Pfam" id="PF12367"/>
    </source>
</evidence>
<keyword evidence="6" id="KW-0560">Oxidoreductase</keyword>
<keyword evidence="5" id="KW-0460">Magnesium</keyword>
<dbReference type="InterPro" id="IPR029061">
    <property type="entry name" value="THDP-binding"/>
</dbReference>
<keyword evidence="4" id="KW-0479">Metal-binding</keyword>
<evidence type="ECO:0000256" key="5">
    <source>
        <dbReference type="ARBA" id="ARBA00022842"/>
    </source>
</evidence>
<evidence type="ECO:0000256" key="3">
    <source>
        <dbReference type="ARBA" id="ARBA00001966"/>
    </source>
</evidence>
<reference evidence="13" key="1">
    <citation type="submission" date="2017-09" db="EMBL/GenBank/DDBJ databases">
        <title>Depth-based differentiation of microbial function through sediment-hosted aquifers and enrichment of novel symbionts in the deep terrestrial subsurface.</title>
        <authorList>
            <person name="Probst A.J."/>
            <person name="Ladd B."/>
            <person name="Jarett J.K."/>
            <person name="Geller-Mcgrath D.E."/>
            <person name="Sieber C.M.K."/>
            <person name="Emerson J.B."/>
            <person name="Anantharaman K."/>
            <person name="Thomas B.C."/>
            <person name="Malmstrom R."/>
            <person name="Stieglmeier M."/>
            <person name="Klingl A."/>
            <person name="Woyke T."/>
            <person name="Ryan C.M."/>
            <person name="Banfield J.F."/>
        </authorList>
    </citation>
    <scope>NUCLEOTIDE SEQUENCE [LARGE SCALE GENOMIC DNA]</scope>
</reference>
<comment type="cofactor">
    <cofactor evidence="3">
        <name>[4Fe-4S] cluster</name>
        <dbReference type="ChEBI" id="CHEBI:49883"/>
    </cofactor>
</comment>
<dbReference type="SUPFAM" id="SSF52518">
    <property type="entry name" value="Thiamin diphosphate-binding fold (THDP-binding)"/>
    <property type="match status" value="1"/>
</dbReference>
<evidence type="ECO:0000256" key="1">
    <source>
        <dbReference type="ARBA" id="ARBA00001946"/>
    </source>
</evidence>
<dbReference type="Gene3D" id="3.40.50.970">
    <property type="match status" value="1"/>
</dbReference>
<dbReference type="AlphaFoldDB" id="A0A2M6WMH2"/>
<dbReference type="InterPro" id="IPR011766">
    <property type="entry name" value="TPP_enzyme_TPP-bd"/>
</dbReference>
<accession>A0A2M6WMH2</accession>
<dbReference type="GO" id="GO:0016625">
    <property type="term" value="F:oxidoreductase activity, acting on the aldehyde or oxo group of donors, iron-sulfur protein as acceptor"/>
    <property type="evidence" value="ECO:0007669"/>
    <property type="project" value="UniProtKB-ARBA"/>
</dbReference>
<evidence type="ECO:0000256" key="7">
    <source>
        <dbReference type="ARBA" id="ARBA00023004"/>
    </source>
</evidence>
<evidence type="ECO:0000259" key="10">
    <source>
        <dbReference type="Pfam" id="PF02775"/>
    </source>
</evidence>
<dbReference type="Pfam" id="PF12367">
    <property type="entry name" value="PFO_beta_C"/>
    <property type="match status" value="1"/>
</dbReference>
<dbReference type="Proteomes" id="UP000229335">
    <property type="component" value="Unassembled WGS sequence"/>
</dbReference>
<dbReference type="InterPro" id="IPR011896">
    <property type="entry name" value="OFOB"/>
</dbReference>
<evidence type="ECO:0000256" key="4">
    <source>
        <dbReference type="ARBA" id="ARBA00022723"/>
    </source>
</evidence>
<dbReference type="Pfam" id="PF02775">
    <property type="entry name" value="TPP_enzyme_C"/>
    <property type="match status" value="1"/>
</dbReference>
<keyword evidence="9" id="KW-0786">Thiamine pyrophosphate</keyword>
<name>A0A2M6WMH2_9BACT</name>
<dbReference type="InterPro" id="IPR032686">
    <property type="entry name" value="PFO_beta_C"/>
</dbReference>
<feature type="domain" description="Thiamine pyrophosphate enzyme TPP-binding" evidence="10">
    <location>
        <begin position="52"/>
        <end position="200"/>
    </location>
</feature>
<dbReference type="GO" id="GO:0030976">
    <property type="term" value="F:thiamine pyrophosphate binding"/>
    <property type="evidence" value="ECO:0007669"/>
    <property type="project" value="InterPro"/>
</dbReference>
<gene>
    <name evidence="12" type="ORF">COU00_01475</name>
</gene>
<evidence type="ECO:0000256" key="2">
    <source>
        <dbReference type="ARBA" id="ARBA00001964"/>
    </source>
</evidence>
<feature type="domain" description="Pyruvate ferredoxin oxidoreductase beta subunit C-terminal" evidence="11">
    <location>
        <begin position="204"/>
        <end position="260"/>
    </location>
</feature>
<dbReference type="PANTHER" id="PTHR48084:SF4">
    <property type="entry name" value="2-OXOGLUTARATE OXIDOREDUCTASE SUBUNIT KORB"/>
    <property type="match status" value="1"/>
</dbReference>
<sequence length="261" mass="28246">MTVLFMELNTSAINTWCPGCSNFGILTAFKSAVSDLTAAREVAPENIAIFSGIGCHGKITEYLNLNSFTSLHGRAIPTAVGAKLANPKLKIIAFVGDGDVYAEGLDHLIHAAKKNSDITVVVHNNQVFALTTGQFTPTSPRGLKSKSSPEGSIEEPLNSLSLMLAAGASLVARSYAYEVKKTADIIKTAIKHKGFSLVEIIQPCVTFYDTRAAMKDKFYWLDDNYQTNNFTSALNKANEDSGKLPLGIFYQAEKPVFEDAV</sequence>
<dbReference type="GO" id="GO:0051536">
    <property type="term" value="F:iron-sulfur cluster binding"/>
    <property type="evidence" value="ECO:0007669"/>
    <property type="project" value="UniProtKB-KW"/>
</dbReference>
<evidence type="ECO:0000256" key="9">
    <source>
        <dbReference type="ARBA" id="ARBA00023052"/>
    </source>
</evidence>
<evidence type="ECO:0000256" key="8">
    <source>
        <dbReference type="ARBA" id="ARBA00023014"/>
    </source>
</evidence>
<dbReference type="CDD" id="cd03375">
    <property type="entry name" value="TPP_OGFOR"/>
    <property type="match status" value="1"/>
</dbReference>
<dbReference type="GO" id="GO:0046872">
    <property type="term" value="F:metal ion binding"/>
    <property type="evidence" value="ECO:0007669"/>
    <property type="project" value="UniProtKB-KW"/>
</dbReference>
<keyword evidence="8" id="KW-0411">Iron-sulfur</keyword>
<keyword evidence="7" id="KW-0408">Iron</keyword>
<comment type="caution">
    <text evidence="12">The sequence shown here is derived from an EMBL/GenBank/DDBJ whole genome shotgun (WGS) entry which is preliminary data.</text>
</comment>
<protein>
    <submittedName>
        <fullName evidence="12">2-oxoglutarate synthase</fullName>
    </submittedName>
</protein>